<accession>A0ABP8KI44</accession>
<protein>
    <recommendedName>
        <fullName evidence="1">NodB homology domain-containing protein</fullName>
    </recommendedName>
</protein>
<feature type="domain" description="NodB homology" evidence="1">
    <location>
        <begin position="25"/>
        <end position="141"/>
    </location>
</feature>
<keyword evidence="3" id="KW-1185">Reference proteome</keyword>
<proteinExistence type="predicted"/>
<dbReference type="Pfam" id="PF01522">
    <property type="entry name" value="Polysacc_deac_1"/>
    <property type="match status" value="1"/>
</dbReference>
<dbReference type="SUPFAM" id="SSF88713">
    <property type="entry name" value="Glycoside hydrolase/deacetylase"/>
    <property type="match status" value="1"/>
</dbReference>
<dbReference type="Proteomes" id="UP001500936">
    <property type="component" value="Unassembled WGS sequence"/>
</dbReference>
<evidence type="ECO:0000313" key="2">
    <source>
        <dbReference type="EMBL" id="GAA4407622.1"/>
    </source>
</evidence>
<evidence type="ECO:0000313" key="3">
    <source>
        <dbReference type="Proteomes" id="UP001500936"/>
    </source>
</evidence>
<reference evidence="3" key="1">
    <citation type="journal article" date="2019" name="Int. J. Syst. Evol. Microbiol.">
        <title>The Global Catalogue of Microorganisms (GCM) 10K type strain sequencing project: providing services to taxonomists for standard genome sequencing and annotation.</title>
        <authorList>
            <consortium name="The Broad Institute Genomics Platform"/>
            <consortium name="The Broad Institute Genome Sequencing Center for Infectious Disease"/>
            <person name="Wu L."/>
            <person name="Ma J."/>
        </authorList>
    </citation>
    <scope>NUCLEOTIDE SEQUENCE [LARGE SCALE GENOMIC DNA]</scope>
    <source>
        <strain evidence="3">JCM 17925</strain>
    </source>
</reference>
<dbReference type="InterPro" id="IPR002509">
    <property type="entry name" value="NODB_dom"/>
</dbReference>
<gene>
    <name evidence="2" type="ORF">GCM10023187_28480</name>
</gene>
<dbReference type="EMBL" id="BAABHB010000005">
    <property type="protein sequence ID" value="GAA4407622.1"/>
    <property type="molecule type" value="Genomic_DNA"/>
</dbReference>
<dbReference type="Gene3D" id="3.20.20.370">
    <property type="entry name" value="Glycoside hydrolase/deacetylase"/>
    <property type="match status" value="1"/>
</dbReference>
<sequence>MAALLLLAGLYYYVSVKQRAVRVPTAGVALSFDDRFIEDWYQLRPLFRQYNAKATFYISQFDSLSDNDRRLLDELAQDGHEIGCHGAIHTNAVDFIKGRGQEDYLNSEIRPALAAMRRAGYTPSSFAYPGGARNRETDKLLSTYFSSLRDVTKIERTLAGISLRRPAGWMFEAYSTFASDGLFFALSIDNGDGLTHKNIDASLDKAANDQSVLVLFGHQPFFQQQPPGSYGFDVARLRYILQEASRRHLRFYTMSELVRPG</sequence>
<dbReference type="InterPro" id="IPR011330">
    <property type="entry name" value="Glyco_hydro/deAcase_b/a-brl"/>
</dbReference>
<name>A0ABP8KI44_9BACT</name>
<evidence type="ECO:0000259" key="1">
    <source>
        <dbReference type="Pfam" id="PF01522"/>
    </source>
</evidence>
<comment type="caution">
    <text evidence="2">The sequence shown here is derived from an EMBL/GenBank/DDBJ whole genome shotgun (WGS) entry which is preliminary data.</text>
</comment>
<organism evidence="2 3">
    <name type="scientific">Nibrella viscosa</name>
    <dbReference type="NCBI Taxonomy" id="1084524"/>
    <lineage>
        <taxon>Bacteria</taxon>
        <taxon>Pseudomonadati</taxon>
        <taxon>Bacteroidota</taxon>
        <taxon>Cytophagia</taxon>
        <taxon>Cytophagales</taxon>
        <taxon>Spirosomataceae</taxon>
        <taxon>Nibrella</taxon>
    </lineage>
</organism>